<dbReference type="GO" id="GO:0032259">
    <property type="term" value="P:methylation"/>
    <property type="evidence" value="ECO:0007669"/>
    <property type="project" value="UniProtKB-KW"/>
</dbReference>
<dbReference type="Proteomes" id="UP000214355">
    <property type="component" value="Chromosome I"/>
</dbReference>
<dbReference type="CDD" id="cd02440">
    <property type="entry name" value="AdoMet_MTases"/>
    <property type="match status" value="1"/>
</dbReference>
<dbReference type="PANTHER" id="PTHR43591:SF110">
    <property type="entry name" value="RHODANESE DOMAIN-CONTAINING PROTEIN"/>
    <property type="match status" value="1"/>
</dbReference>
<dbReference type="Pfam" id="PF08241">
    <property type="entry name" value="Methyltransf_11"/>
    <property type="match status" value="1"/>
</dbReference>
<dbReference type="InterPro" id="IPR013216">
    <property type="entry name" value="Methyltransf_11"/>
</dbReference>
<evidence type="ECO:0000313" key="3">
    <source>
        <dbReference type="Proteomes" id="UP000214355"/>
    </source>
</evidence>
<dbReference type="InterPro" id="IPR029063">
    <property type="entry name" value="SAM-dependent_MTases_sf"/>
</dbReference>
<gene>
    <name evidence="2" type="ORF">SAMN04489737_1347</name>
</gene>
<name>A0A1H2LJG8_9ACTO</name>
<evidence type="ECO:0000313" key="2">
    <source>
        <dbReference type="EMBL" id="SDU80895.1"/>
    </source>
</evidence>
<dbReference type="GO" id="GO:0008757">
    <property type="term" value="F:S-adenosylmethionine-dependent methyltransferase activity"/>
    <property type="evidence" value="ECO:0007669"/>
    <property type="project" value="InterPro"/>
</dbReference>
<dbReference type="STRING" id="131112.SAMN04489737_1347"/>
<organism evidence="2 3">
    <name type="scientific">Arcanobacterium phocae</name>
    <dbReference type="NCBI Taxonomy" id="131112"/>
    <lineage>
        <taxon>Bacteria</taxon>
        <taxon>Bacillati</taxon>
        <taxon>Actinomycetota</taxon>
        <taxon>Actinomycetes</taxon>
        <taxon>Actinomycetales</taxon>
        <taxon>Actinomycetaceae</taxon>
        <taxon>Arcanobacterium</taxon>
    </lineage>
</organism>
<feature type="domain" description="Methyltransferase type 11" evidence="1">
    <location>
        <begin position="77"/>
        <end position="170"/>
    </location>
</feature>
<evidence type="ECO:0000259" key="1">
    <source>
        <dbReference type="Pfam" id="PF08241"/>
    </source>
</evidence>
<keyword evidence="2" id="KW-0489">Methyltransferase</keyword>
<dbReference type="Gene3D" id="3.40.50.150">
    <property type="entry name" value="Vaccinia Virus protein VP39"/>
    <property type="match status" value="1"/>
</dbReference>
<dbReference type="PANTHER" id="PTHR43591">
    <property type="entry name" value="METHYLTRANSFERASE"/>
    <property type="match status" value="1"/>
</dbReference>
<keyword evidence="3" id="KW-1185">Reference proteome</keyword>
<dbReference type="AlphaFoldDB" id="A0A1H2LJG8"/>
<accession>A0A1H2LJG8</accession>
<keyword evidence="2" id="KW-0808">Transferase</keyword>
<proteinExistence type="predicted"/>
<dbReference type="SUPFAM" id="SSF53335">
    <property type="entry name" value="S-adenosyl-L-methionine-dependent methyltransferases"/>
    <property type="match status" value="1"/>
</dbReference>
<protein>
    <submittedName>
        <fullName evidence="2">Methyltransferase domain-containing protein</fullName>
    </submittedName>
</protein>
<dbReference type="EMBL" id="LT629804">
    <property type="protein sequence ID" value="SDU80895.1"/>
    <property type="molecule type" value="Genomic_DNA"/>
</dbReference>
<sequence length="275" mass="31029">MLYSPQHERHAMKYGHHQLSAVDNPIAANEKWWSDNATEYLAEHGSILGDEDFIWGPEGLREADIQFLGGLSNQRVLEIGAGAAQCSRYLARKGIDVVATDLAQGMLDQARELNNTHGVTFPLEQADARRLPYPDDSFDVVFTSFGVLPFVPYLNEVHQEIYRVLRPGGLWAYSALHPTRWMFPDDPTATGLTAVNSYFDRTPYIERSHKSLEYAEFHHTLADHINSLIESGFTIDELFEPPWPAGRTVIWGGWGPERSPIIPGTLMVRARKPRS</sequence>
<reference evidence="3" key="1">
    <citation type="submission" date="2016-10" db="EMBL/GenBank/DDBJ databases">
        <authorList>
            <person name="Varghese N."/>
            <person name="Submissions S."/>
        </authorList>
    </citation>
    <scope>NUCLEOTIDE SEQUENCE [LARGE SCALE GENOMIC DNA]</scope>
    <source>
        <strain evidence="3">DSM 10002</strain>
    </source>
</reference>